<evidence type="ECO:0008006" key="2">
    <source>
        <dbReference type="Google" id="ProtNLM"/>
    </source>
</evidence>
<organism evidence="1">
    <name type="scientific">marine sediment metagenome</name>
    <dbReference type="NCBI Taxonomy" id="412755"/>
    <lineage>
        <taxon>unclassified sequences</taxon>
        <taxon>metagenomes</taxon>
        <taxon>ecological metagenomes</taxon>
    </lineage>
</organism>
<dbReference type="InterPro" id="IPR036390">
    <property type="entry name" value="WH_DNA-bd_sf"/>
</dbReference>
<dbReference type="Gene3D" id="1.10.10.10">
    <property type="entry name" value="Winged helix-like DNA-binding domain superfamily/Winged helix DNA-binding domain"/>
    <property type="match status" value="1"/>
</dbReference>
<dbReference type="AlphaFoldDB" id="X1MDL2"/>
<protein>
    <recommendedName>
        <fullName evidence="2">Transcriptional regulator HTH-type FeoC domain-containing protein</fullName>
    </recommendedName>
</protein>
<proteinExistence type="predicted"/>
<name>X1MDL2_9ZZZZ</name>
<dbReference type="InterPro" id="IPR036388">
    <property type="entry name" value="WH-like_DNA-bd_sf"/>
</dbReference>
<comment type="caution">
    <text evidence="1">The sequence shown here is derived from an EMBL/GenBank/DDBJ whole genome shotgun (WGS) entry which is preliminary data.</text>
</comment>
<dbReference type="EMBL" id="BARV01008079">
    <property type="protein sequence ID" value="GAI16176.1"/>
    <property type="molecule type" value="Genomic_DNA"/>
</dbReference>
<gene>
    <name evidence="1" type="ORF">S06H3_16340</name>
</gene>
<evidence type="ECO:0000313" key="1">
    <source>
        <dbReference type="EMBL" id="GAI16176.1"/>
    </source>
</evidence>
<reference evidence="1" key="1">
    <citation type="journal article" date="2014" name="Front. Microbiol.">
        <title>High frequency of phylogenetically diverse reductive dehalogenase-homologous genes in deep subseafloor sedimentary metagenomes.</title>
        <authorList>
            <person name="Kawai M."/>
            <person name="Futagami T."/>
            <person name="Toyoda A."/>
            <person name="Takaki Y."/>
            <person name="Nishi S."/>
            <person name="Hori S."/>
            <person name="Arai W."/>
            <person name="Tsubouchi T."/>
            <person name="Morono Y."/>
            <person name="Uchiyama I."/>
            <person name="Ito T."/>
            <person name="Fujiyama A."/>
            <person name="Inagaki F."/>
            <person name="Takami H."/>
        </authorList>
    </citation>
    <scope>NUCLEOTIDE SEQUENCE</scope>
    <source>
        <strain evidence="1">Expedition CK06-06</strain>
    </source>
</reference>
<accession>X1MDL2</accession>
<sequence length="85" mass="9714">MLDKILKIVYKSGANRLKDIAKKLDIRKELLLQMIGDLERGGYLKLLEGKCSTECEKCPFANGCVINSYNKIWALTEKGFKFVEK</sequence>
<dbReference type="SUPFAM" id="SSF46785">
    <property type="entry name" value="Winged helix' DNA-binding domain"/>
    <property type="match status" value="1"/>
</dbReference>